<protein>
    <recommendedName>
        <fullName evidence="6 14">Adenylyl-sulfate kinase</fullName>
        <ecNumber evidence="5 14">2.7.1.25</ecNumber>
    </recommendedName>
    <alternativeName>
        <fullName evidence="12 14">APS kinase</fullName>
    </alternativeName>
    <alternativeName>
        <fullName evidence="13 14">ATP adenosine-5'-phosphosulfate 3'-phosphotransferase</fullName>
    </alternativeName>
    <alternativeName>
        <fullName evidence="11 14">Adenosine-5'-phosphosulfate kinase</fullName>
    </alternativeName>
</protein>
<dbReference type="HAMAP" id="MF_00065">
    <property type="entry name" value="Adenylyl_sulf_kinase"/>
    <property type="match status" value="1"/>
</dbReference>
<evidence type="ECO:0000313" key="17">
    <source>
        <dbReference type="EMBL" id="SDO49577.1"/>
    </source>
</evidence>
<evidence type="ECO:0000256" key="8">
    <source>
        <dbReference type="ARBA" id="ARBA00022741"/>
    </source>
</evidence>
<dbReference type="InterPro" id="IPR027417">
    <property type="entry name" value="P-loop_NTPase"/>
</dbReference>
<proteinExistence type="inferred from homology"/>
<keyword evidence="10 14" id="KW-0067">ATP-binding</keyword>
<dbReference type="CDD" id="cd02027">
    <property type="entry name" value="APSK"/>
    <property type="match status" value="1"/>
</dbReference>
<evidence type="ECO:0000256" key="9">
    <source>
        <dbReference type="ARBA" id="ARBA00022777"/>
    </source>
</evidence>
<feature type="active site" description="Phosphoserine intermediate" evidence="14">
    <location>
        <position position="133"/>
    </location>
</feature>
<dbReference type="SUPFAM" id="SSF52540">
    <property type="entry name" value="P-loop containing nucleoside triphosphate hydrolases"/>
    <property type="match status" value="1"/>
</dbReference>
<keyword evidence="9 14" id="KW-0418">Kinase</keyword>
<keyword evidence="18" id="KW-1185">Reference proteome</keyword>
<evidence type="ECO:0000259" key="16">
    <source>
        <dbReference type="Pfam" id="PF01583"/>
    </source>
</evidence>
<evidence type="ECO:0000256" key="12">
    <source>
        <dbReference type="ARBA" id="ARBA00031393"/>
    </source>
</evidence>
<reference evidence="18" key="1">
    <citation type="submission" date="2016-10" db="EMBL/GenBank/DDBJ databases">
        <authorList>
            <person name="Varghese N."/>
            <person name="Submissions S."/>
        </authorList>
    </citation>
    <scope>NUCLEOTIDE SEQUENCE [LARGE SCALE GENOMIC DNA]</scope>
    <source>
        <strain evidence="18">BL47</strain>
    </source>
</reference>
<evidence type="ECO:0000256" key="11">
    <source>
        <dbReference type="ARBA" id="ARBA00029724"/>
    </source>
</evidence>
<evidence type="ECO:0000256" key="4">
    <source>
        <dbReference type="ARBA" id="ARBA00007008"/>
    </source>
</evidence>
<dbReference type="InterPro" id="IPR002891">
    <property type="entry name" value="APS"/>
</dbReference>
<keyword evidence="8 14" id="KW-0547">Nucleotide-binding</keyword>
<accession>A0A1H0K0T7</accession>
<dbReference type="GO" id="GO:0004020">
    <property type="term" value="F:adenylylsulfate kinase activity"/>
    <property type="evidence" value="ECO:0007669"/>
    <property type="project" value="UniProtKB-UniRule"/>
</dbReference>
<feature type="binding site" evidence="14">
    <location>
        <begin position="59"/>
        <end position="66"/>
    </location>
    <ligand>
        <name>ATP</name>
        <dbReference type="ChEBI" id="CHEBI:30616"/>
    </ligand>
</feature>
<dbReference type="GO" id="GO:0000103">
    <property type="term" value="P:sulfate assimilation"/>
    <property type="evidence" value="ECO:0007669"/>
    <property type="project" value="UniProtKB-UniRule"/>
</dbReference>
<organism evidence="17 18">
    <name type="scientific">Methylobacterium phyllostachyos</name>
    <dbReference type="NCBI Taxonomy" id="582672"/>
    <lineage>
        <taxon>Bacteria</taxon>
        <taxon>Pseudomonadati</taxon>
        <taxon>Pseudomonadota</taxon>
        <taxon>Alphaproteobacteria</taxon>
        <taxon>Hyphomicrobiales</taxon>
        <taxon>Methylobacteriaceae</taxon>
        <taxon>Methylobacterium</taxon>
    </lineage>
</organism>
<dbReference type="NCBIfam" id="NF003013">
    <property type="entry name" value="PRK03846.1"/>
    <property type="match status" value="1"/>
</dbReference>
<evidence type="ECO:0000256" key="10">
    <source>
        <dbReference type="ARBA" id="ARBA00022840"/>
    </source>
</evidence>
<dbReference type="InterPro" id="IPR059117">
    <property type="entry name" value="APS_kinase_dom"/>
</dbReference>
<evidence type="ECO:0000256" key="1">
    <source>
        <dbReference type="ARBA" id="ARBA00001823"/>
    </source>
</evidence>
<dbReference type="STRING" id="582672.SAMN05216360_12444"/>
<dbReference type="PANTHER" id="PTHR11055:SF63">
    <property type="entry name" value="ADENYLYL-SULFATE KINASE 1, CHLOROPLASTIC"/>
    <property type="match status" value="1"/>
</dbReference>
<evidence type="ECO:0000256" key="6">
    <source>
        <dbReference type="ARBA" id="ARBA00018163"/>
    </source>
</evidence>
<sequence>MFDNRQPRSRTMPQAVDMCVLQKIPTGAPQSRVTWHSLQPREDRWARLGQGPVIAWLTGLSGAGKSTLAAAADRTLVAAGRHSAVLDGDNLRHGLNADLAFTPEDRSENVRRTAEVARLMAEAGSVVIVSLISPYRADRALARQIAGDIPFVEVFVDTPLGLCEARDPKGLYRLARAGRIPDFTGISAPYEAPERPDLTIATEGRPTQACARTLSALLMRLSRPVEGKAKQRR</sequence>
<dbReference type="Gene3D" id="3.40.50.300">
    <property type="entry name" value="P-loop containing nucleotide triphosphate hydrolases"/>
    <property type="match status" value="1"/>
</dbReference>
<evidence type="ECO:0000313" key="18">
    <source>
        <dbReference type="Proteomes" id="UP000198704"/>
    </source>
</evidence>
<dbReference type="AlphaFoldDB" id="A0A1H0K0T7"/>
<evidence type="ECO:0000256" key="7">
    <source>
        <dbReference type="ARBA" id="ARBA00022679"/>
    </source>
</evidence>
<dbReference type="GO" id="GO:0005524">
    <property type="term" value="F:ATP binding"/>
    <property type="evidence" value="ECO:0007669"/>
    <property type="project" value="UniProtKB-UniRule"/>
</dbReference>
<comment type="similarity">
    <text evidence="4 14 15">Belongs to the APS kinase family.</text>
</comment>
<comment type="function">
    <text evidence="2 14 15">Catalyzes the synthesis of activated sulfate.</text>
</comment>
<dbReference type="NCBIfam" id="TIGR00455">
    <property type="entry name" value="apsK"/>
    <property type="match status" value="1"/>
</dbReference>
<keyword evidence="7 14" id="KW-0808">Transferase</keyword>
<keyword evidence="14" id="KW-0597">Phosphoprotein</keyword>
<name>A0A1H0K0T7_9HYPH</name>
<comment type="catalytic activity">
    <reaction evidence="1 14 15">
        <text>adenosine 5'-phosphosulfate + ATP = 3'-phosphoadenylyl sulfate + ADP + H(+)</text>
        <dbReference type="Rhea" id="RHEA:24152"/>
        <dbReference type="ChEBI" id="CHEBI:15378"/>
        <dbReference type="ChEBI" id="CHEBI:30616"/>
        <dbReference type="ChEBI" id="CHEBI:58243"/>
        <dbReference type="ChEBI" id="CHEBI:58339"/>
        <dbReference type="ChEBI" id="CHEBI:456216"/>
        <dbReference type="EC" id="2.7.1.25"/>
    </reaction>
</comment>
<evidence type="ECO:0000256" key="14">
    <source>
        <dbReference type="HAMAP-Rule" id="MF_00065"/>
    </source>
</evidence>
<dbReference type="EMBL" id="FNHS01000024">
    <property type="protein sequence ID" value="SDO49577.1"/>
    <property type="molecule type" value="Genomic_DNA"/>
</dbReference>
<dbReference type="EC" id="2.7.1.25" evidence="5 14"/>
<evidence type="ECO:0000256" key="5">
    <source>
        <dbReference type="ARBA" id="ARBA00012121"/>
    </source>
</evidence>
<feature type="domain" description="APS kinase" evidence="16">
    <location>
        <begin position="53"/>
        <end position="200"/>
    </location>
</feature>
<gene>
    <name evidence="14" type="primary">cysC</name>
    <name evidence="17" type="ORF">SAMN05216360_12444</name>
</gene>
<evidence type="ECO:0000256" key="3">
    <source>
        <dbReference type="ARBA" id="ARBA00004806"/>
    </source>
</evidence>
<evidence type="ECO:0000256" key="2">
    <source>
        <dbReference type="ARBA" id="ARBA00002632"/>
    </source>
</evidence>
<dbReference type="Pfam" id="PF01583">
    <property type="entry name" value="APS_kinase"/>
    <property type="match status" value="1"/>
</dbReference>
<dbReference type="Proteomes" id="UP000198704">
    <property type="component" value="Unassembled WGS sequence"/>
</dbReference>
<dbReference type="GO" id="GO:0070814">
    <property type="term" value="P:hydrogen sulfide biosynthetic process"/>
    <property type="evidence" value="ECO:0007669"/>
    <property type="project" value="UniProtKB-UniRule"/>
</dbReference>
<evidence type="ECO:0000256" key="13">
    <source>
        <dbReference type="ARBA" id="ARBA00031464"/>
    </source>
</evidence>
<dbReference type="UniPathway" id="UPA00140">
    <property type="reaction ID" value="UER00205"/>
</dbReference>
<evidence type="ECO:0000256" key="15">
    <source>
        <dbReference type="RuleBase" id="RU004347"/>
    </source>
</evidence>
<comment type="pathway">
    <text evidence="3 14 15">Sulfur metabolism; hydrogen sulfide biosynthesis; sulfite from sulfate: step 2/3.</text>
</comment>
<dbReference type="PANTHER" id="PTHR11055">
    <property type="entry name" value="BIFUNCTIONAL 3'-PHOSPHOADENOSINE 5'-PHOSPHOSULFATE SYNTHASE"/>
    <property type="match status" value="1"/>
</dbReference>